<keyword evidence="2" id="KW-1185">Reference proteome</keyword>
<reference evidence="1" key="1">
    <citation type="submission" date="2021-06" db="EMBL/GenBank/DDBJ databases">
        <authorList>
            <person name="Kallberg Y."/>
            <person name="Tangrot J."/>
            <person name="Rosling A."/>
        </authorList>
    </citation>
    <scope>NUCLEOTIDE SEQUENCE</scope>
    <source>
        <strain evidence="1">28 12/20/2015</strain>
    </source>
</reference>
<accession>A0ACA9MSV1</accession>
<comment type="caution">
    <text evidence="1">The sequence shown here is derived from an EMBL/GenBank/DDBJ whole genome shotgun (WGS) entry which is preliminary data.</text>
</comment>
<evidence type="ECO:0000313" key="2">
    <source>
        <dbReference type="Proteomes" id="UP000789366"/>
    </source>
</evidence>
<organism evidence="1 2">
    <name type="scientific">Cetraspora pellucida</name>
    <dbReference type="NCBI Taxonomy" id="1433469"/>
    <lineage>
        <taxon>Eukaryota</taxon>
        <taxon>Fungi</taxon>
        <taxon>Fungi incertae sedis</taxon>
        <taxon>Mucoromycota</taxon>
        <taxon>Glomeromycotina</taxon>
        <taxon>Glomeromycetes</taxon>
        <taxon>Diversisporales</taxon>
        <taxon>Gigasporaceae</taxon>
        <taxon>Cetraspora</taxon>
    </lineage>
</organism>
<sequence>MSDISHVIPMEGAPDKNKKISEIVCSPNLKYVAALYEDDNISLWPIEQPDKIINIGMIHTKKNGEKIFAISNKYISYSLYRDKPYNFKILDFENKKEVLLKFPDCQNEIDYLSFIDNGNVIMVNDKYYRAYVYSIKDNISWDCKLMIELKYFKKIYITPKGKLIIFNDTIYEITMWDVEGLSIKTHILIDWNFTPEFIEISNDEELLAICAKNEITKDTNLYIFSTKTGINLSFFTTKMGINRIHLIASRKGERLFFTSNDVDGDYYNLLDPYILRNPIDASKLFKKDETQIKEPYIIRSDKTSDKIIFTIGGNVLINELVPEHNNWINYLRKELRDTNRITLPSKNTIDIINKLIEKPNVDKKEFQGELLKWGLEIEDKSVKLTVTEYNYRRKKWVPKNPLEILPSFYPHGESFILSSEVLENDDFITITHIGVIIWTYRNSEIKMHYYWNYWNGRLEQFEFETLKFKSLLKDWTPGRILPASNYETIYKNLDIIFCKEGDEEENQLFKMFLEDNIKEKFYLTCYGNIIMKTFIELNDDKWIRLLGQNCIGRCIKENKHLIPKISLLSIIFENFKELSEDHPAFIASTLSAIGFVVASNIVIQNSTSSHLSSYGRYYHLSKTSFLDILISILWNIWVRFQEGLPVFQDLVVKPIFNFDYVGNSSTILAIPIPGFAYYSKDYNFWKELNDSLNTYNTMDPSDVIEDNSSLTEYHTEAKNMFMMMSSAISAVYLMLTGYKKPYISKALQDILALPEEEPSNTEIASNIKDLKNSMKGLRESIKELRESHQD</sequence>
<proteinExistence type="predicted"/>
<gene>
    <name evidence="1" type="ORF">SPELUC_LOCUS7383</name>
</gene>
<protein>
    <submittedName>
        <fullName evidence="1">4323_t:CDS:1</fullName>
    </submittedName>
</protein>
<dbReference type="Proteomes" id="UP000789366">
    <property type="component" value="Unassembled WGS sequence"/>
</dbReference>
<dbReference type="EMBL" id="CAJVPW010009694">
    <property type="protein sequence ID" value="CAG8607899.1"/>
    <property type="molecule type" value="Genomic_DNA"/>
</dbReference>
<evidence type="ECO:0000313" key="1">
    <source>
        <dbReference type="EMBL" id="CAG8607899.1"/>
    </source>
</evidence>
<name>A0ACA9MSV1_9GLOM</name>